<dbReference type="EMBL" id="JACGWO010000001">
    <property type="protein sequence ID" value="KAK4438386.1"/>
    <property type="molecule type" value="Genomic_DNA"/>
</dbReference>
<sequence>MANDARTRPVPSYKNSTSSSGTFSLPKLFAFQESWKHVPSTKKFFYCKHFSKQSGPMLYSRASFARLNLVQLKAVSRMRQSSTKSSCNECRVQYQAILGQARFSNV</sequence>
<proteinExistence type="predicted"/>
<accession>A0AAE1YY15</accession>
<comment type="caution">
    <text evidence="2">The sequence shown here is derived from an EMBL/GenBank/DDBJ whole genome shotgun (WGS) entry which is preliminary data.</text>
</comment>
<feature type="region of interest" description="Disordered" evidence="1">
    <location>
        <begin position="1"/>
        <end position="20"/>
    </location>
</feature>
<keyword evidence="3" id="KW-1185">Reference proteome</keyword>
<reference evidence="2" key="1">
    <citation type="submission" date="2020-06" db="EMBL/GenBank/DDBJ databases">
        <authorList>
            <person name="Li T."/>
            <person name="Hu X."/>
            <person name="Zhang T."/>
            <person name="Song X."/>
            <person name="Zhang H."/>
            <person name="Dai N."/>
            <person name="Sheng W."/>
            <person name="Hou X."/>
            <person name="Wei L."/>
        </authorList>
    </citation>
    <scope>NUCLEOTIDE SEQUENCE</scope>
    <source>
        <strain evidence="2">3651</strain>
        <tissue evidence="2">Leaf</tissue>
    </source>
</reference>
<dbReference type="AlphaFoldDB" id="A0AAE1YY15"/>
<evidence type="ECO:0000313" key="2">
    <source>
        <dbReference type="EMBL" id="KAK4438386.1"/>
    </source>
</evidence>
<reference evidence="2" key="2">
    <citation type="journal article" date="2024" name="Plant">
        <title>Genomic evolution and insights into agronomic trait innovations of Sesamum species.</title>
        <authorList>
            <person name="Miao H."/>
            <person name="Wang L."/>
            <person name="Qu L."/>
            <person name="Liu H."/>
            <person name="Sun Y."/>
            <person name="Le M."/>
            <person name="Wang Q."/>
            <person name="Wei S."/>
            <person name="Zheng Y."/>
            <person name="Lin W."/>
            <person name="Duan Y."/>
            <person name="Cao H."/>
            <person name="Xiong S."/>
            <person name="Wang X."/>
            <person name="Wei L."/>
            <person name="Li C."/>
            <person name="Ma Q."/>
            <person name="Ju M."/>
            <person name="Zhao R."/>
            <person name="Li G."/>
            <person name="Mu C."/>
            <person name="Tian Q."/>
            <person name="Mei H."/>
            <person name="Zhang T."/>
            <person name="Gao T."/>
            <person name="Zhang H."/>
        </authorList>
    </citation>
    <scope>NUCLEOTIDE SEQUENCE</scope>
    <source>
        <strain evidence="2">3651</strain>
    </source>
</reference>
<protein>
    <submittedName>
        <fullName evidence="2">Uncharacterized protein</fullName>
    </submittedName>
</protein>
<organism evidence="2 3">
    <name type="scientific">Sesamum alatum</name>
    <dbReference type="NCBI Taxonomy" id="300844"/>
    <lineage>
        <taxon>Eukaryota</taxon>
        <taxon>Viridiplantae</taxon>
        <taxon>Streptophyta</taxon>
        <taxon>Embryophyta</taxon>
        <taxon>Tracheophyta</taxon>
        <taxon>Spermatophyta</taxon>
        <taxon>Magnoliopsida</taxon>
        <taxon>eudicotyledons</taxon>
        <taxon>Gunneridae</taxon>
        <taxon>Pentapetalae</taxon>
        <taxon>asterids</taxon>
        <taxon>lamiids</taxon>
        <taxon>Lamiales</taxon>
        <taxon>Pedaliaceae</taxon>
        <taxon>Sesamum</taxon>
    </lineage>
</organism>
<evidence type="ECO:0000256" key="1">
    <source>
        <dbReference type="SAM" id="MobiDB-lite"/>
    </source>
</evidence>
<gene>
    <name evidence="2" type="ORF">Salat_0172900</name>
</gene>
<dbReference type="Proteomes" id="UP001293254">
    <property type="component" value="Unassembled WGS sequence"/>
</dbReference>
<name>A0AAE1YY15_9LAMI</name>
<evidence type="ECO:0000313" key="3">
    <source>
        <dbReference type="Proteomes" id="UP001293254"/>
    </source>
</evidence>